<dbReference type="PANTHER" id="PTHR15629">
    <property type="entry name" value="SH3YL1 PROTEIN"/>
    <property type="match status" value="1"/>
</dbReference>
<dbReference type="CDD" id="cd11524">
    <property type="entry name" value="SYLF"/>
    <property type="match status" value="1"/>
</dbReference>
<keyword evidence="4" id="KW-1185">Reference proteome</keyword>
<dbReference type="Proteomes" id="UP001595792">
    <property type="component" value="Unassembled WGS sequence"/>
</dbReference>
<protein>
    <submittedName>
        <fullName evidence="3">Lipid-binding SYLF domain-containing protein</fullName>
    </submittedName>
</protein>
<comment type="caution">
    <text evidence="3">The sequence shown here is derived from an EMBL/GenBank/DDBJ whole genome shotgun (WGS) entry which is preliminary data.</text>
</comment>
<evidence type="ECO:0000313" key="4">
    <source>
        <dbReference type="Proteomes" id="UP001595792"/>
    </source>
</evidence>
<keyword evidence="1" id="KW-0732">Signal</keyword>
<accession>A0ABV8NP43</accession>
<feature type="signal peptide" evidence="1">
    <location>
        <begin position="1"/>
        <end position="27"/>
    </location>
</feature>
<organism evidence="3 4">
    <name type="scientific">Pedobacter jamesrossensis</name>
    <dbReference type="NCBI Taxonomy" id="1908238"/>
    <lineage>
        <taxon>Bacteria</taxon>
        <taxon>Pseudomonadati</taxon>
        <taxon>Bacteroidota</taxon>
        <taxon>Sphingobacteriia</taxon>
        <taxon>Sphingobacteriales</taxon>
        <taxon>Sphingobacteriaceae</taxon>
        <taxon>Pedobacter</taxon>
    </lineage>
</organism>
<feature type="chain" id="PRO_5047145894" evidence="1">
    <location>
        <begin position="28"/>
        <end position="230"/>
    </location>
</feature>
<evidence type="ECO:0000259" key="2">
    <source>
        <dbReference type="Pfam" id="PF04366"/>
    </source>
</evidence>
<dbReference type="PANTHER" id="PTHR15629:SF2">
    <property type="entry name" value="SH3 DOMAIN-CONTAINING YSC84-LIKE PROTEIN 1"/>
    <property type="match status" value="1"/>
</dbReference>
<dbReference type="Pfam" id="PF04366">
    <property type="entry name" value="Ysc84"/>
    <property type="match status" value="1"/>
</dbReference>
<evidence type="ECO:0000313" key="3">
    <source>
        <dbReference type="EMBL" id="MFC4197469.1"/>
    </source>
</evidence>
<gene>
    <name evidence="3" type="ORF">ACFOUY_12255</name>
</gene>
<dbReference type="RefSeq" id="WP_378960987.1">
    <property type="nucleotide sequence ID" value="NZ_JBHRXC010000016.1"/>
</dbReference>
<name>A0ABV8NP43_9SPHI</name>
<reference evidence="4" key="1">
    <citation type="journal article" date="2019" name="Int. J. Syst. Evol. Microbiol.">
        <title>The Global Catalogue of Microorganisms (GCM) 10K type strain sequencing project: providing services to taxonomists for standard genome sequencing and annotation.</title>
        <authorList>
            <consortium name="The Broad Institute Genomics Platform"/>
            <consortium name="The Broad Institute Genome Sequencing Center for Infectious Disease"/>
            <person name="Wu L."/>
            <person name="Ma J."/>
        </authorList>
    </citation>
    <scope>NUCLEOTIDE SEQUENCE [LARGE SCALE GENOMIC DNA]</scope>
    <source>
        <strain evidence="4">CCM 8689</strain>
    </source>
</reference>
<dbReference type="InterPro" id="IPR007461">
    <property type="entry name" value="Ysc84_actin-binding"/>
</dbReference>
<dbReference type="InterPro" id="IPR051702">
    <property type="entry name" value="SH3_domain_YSC84-like"/>
</dbReference>
<evidence type="ECO:0000256" key="1">
    <source>
        <dbReference type="SAM" id="SignalP"/>
    </source>
</evidence>
<feature type="domain" description="Ysc84 actin-binding" evidence="2">
    <location>
        <begin position="106"/>
        <end position="228"/>
    </location>
</feature>
<proteinExistence type="predicted"/>
<dbReference type="EMBL" id="JBHSBY010000118">
    <property type="protein sequence ID" value="MFC4197469.1"/>
    <property type="molecule type" value="Genomic_DNA"/>
</dbReference>
<sequence>MNASRSTLKLLCAVTCLLTFTFGNVSAQQKKQKEQKKIEASIVTISDFSKLKESIPKELLSITHGIIIVPKLINAGFVIGGKRGRGIAMVKDEAGKWSNPVFVTITGGSVGAQIGVQSVELVLVFKHSSTLKDINKSSFTLGGDLSVAAGPLGRSSSANTDYKLDAEVYSYSKSKGLFAGISLNGAALDIDKEANEVFYGKAISAMDIFNTNKSNNVGVMKLKTSLSALK</sequence>